<dbReference type="Proteomes" id="UP000011131">
    <property type="component" value="Chromosome"/>
</dbReference>
<proteinExistence type="predicted"/>
<feature type="compositionally biased region" description="Polar residues" evidence="1">
    <location>
        <begin position="322"/>
        <end position="332"/>
    </location>
</feature>
<sequence>MGKKVYANGMEVAHQAGDAKVIAAFPDVCMSPPPPPAGPVPVPYPNTSSARDLQQGSKTVMIGGKPLALKGQSFYKSSPLGNEAATRNFGGSMLTHTITGKTYFQAHSMDVVVEGKNVCRHLDITTSNHASYPGSTPPMPNTETMVKVALGRIAENKCPCCGGPKHAEGKPMSRDEWYLDNIDKQVLERQRLRGPNNPMSDGERRTLARDMKKQYRSLAARAKERKGCTCTKKTRVLPEPPCDVFYGRPPPGPGRRAQQRAIESSWNAYRPTYQRKAGIPSERRVQRELAVKLGRSPSVAEVRKERQVNHLTPKAAGGCPTGDQSKSDNTNLQAHGQLCPSCRDIDAAFNAFQE</sequence>
<evidence type="ECO:0000256" key="1">
    <source>
        <dbReference type="SAM" id="MobiDB-lite"/>
    </source>
</evidence>
<evidence type="ECO:0000313" key="2">
    <source>
        <dbReference type="EMBL" id="AGC44062.1"/>
    </source>
</evidence>
<dbReference type="EMBL" id="CP004025">
    <property type="protein sequence ID" value="AGC44062.1"/>
    <property type="molecule type" value="Genomic_DNA"/>
</dbReference>
<evidence type="ECO:0000313" key="3">
    <source>
        <dbReference type="Proteomes" id="UP000011131"/>
    </source>
</evidence>
<organism evidence="2 3">
    <name type="scientific">Myxococcus stipitatus (strain DSM 14675 / JCM 12634 / Mx s8)</name>
    <dbReference type="NCBI Taxonomy" id="1278073"/>
    <lineage>
        <taxon>Bacteria</taxon>
        <taxon>Pseudomonadati</taxon>
        <taxon>Myxococcota</taxon>
        <taxon>Myxococcia</taxon>
        <taxon>Myxococcales</taxon>
        <taxon>Cystobacterineae</taxon>
        <taxon>Myxococcaceae</taxon>
        <taxon>Myxococcus</taxon>
    </lineage>
</organism>
<keyword evidence="3" id="KW-1185">Reference proteome</keyword>
<name>L7U914_MYXSD</name>
<feature type="region of interest" description="Disordered" evidence="1">
    <location>
        <begin position="311"/>
        <end position="332"/>
    </location>
</feature>
<dbReference type="STRING" id="1278073.MYSTI_02746"/>
<accession>L7U914</accession>
<dbReference type="KEGG" id="msd:MYSTI_02746"/>
<dbReference type="AlphaFoldDB" id="L7U914"/>
<gene>
    <name evidence="2" type="ordered locus">MYSTI_02746</name>
</gene>
<dbReference type="RefSeq" id="WP_015348323.1">
    <property type="nucleotide sequence ID" value="NC_020126.1"/>
</dbReference>
<protein>
    <submittedName>
        <fullName evidence="2">Uncharacterized protein</fullName>
    </submittedName>
</protein>
<dbReference type="HOGENOM" id="CLU_756091_0_0_7"/>
<dbReference type="Pfam" id="PF13665">
    <property type="entry name" value="Tox-PAAR-like"/>
    <property type="match status" value="1"/>
</dbReference>
<dbReference type="eggNOG" id="COG1475">
    <property type="taxonomic scope" value="Bacteria"/>
</dbReference>
<reference evidence="2 3" key="1">
    <citation type="journal article" date="2013" name="Genome Announc.">
        <title>Complete genome sequence of Myxococcus stipitatus strain DSM 14675, a fruiting myxobacterium.</title>
        <authorList>
            <person name="Huntley S."/>
            <person name="Kneip S."/>
            <person name="Treuner-Lange A."/>
            <person name="Sogaard-Andersen L."/>
        </authorList>
    </citation>
    <scope>NUCLEOTIDE SEQUENCE [LARGE SCALE GENOMIC DNA]</scope>
    <source>
        <strain evidence="3">DSM 14675 / JCM 12634 / Mx s8</strain>
    </source>
</reference>